<dbReference type="SUPFAM" id="SSF53383">
    <property type="entry name" value="PLP-dependent transferases"/>
    <property type="match status" value="1"/>
</dbReference>
<dbReference type="EMBL" id="JAARLZ010000003">
    <property type="protein sequence ID" value="NII06231.1"/>
    <property type="molecule type" value="Genomic_DNA"/>
</dbReference>
<evidence type="ECO:0000256" key="9">
    <source>
        <dbReference type="ARBA" id="ARBA00023299"/>
    </source>
</evidence>
<evidence type="ECO:0000313" key="15">
    <source>
        <dbReference type="Proteomes" id="UP000490980"/>
    </source>
</evidence>
<feature type="binding site" evidence="12">
    <location>
        <begin position="237"/>
        <end position="238"/>
    </location>
    <ligand>
        <name>pyridoxal 5'-phosphate</name>
        <dbReference type="ChEBI" id="CHEBI:597326"/>
    </ligand>
</feature>
<comment type="caution">
    <text evidence="12">Lacks conserved residue(s) required for the propagation of feature annotation.</text>
</comment>
<evidence type="ECO:0000256" key="11">
    <source>
        <dbReference type="ARBA" id="ARBA00049007"/>
    </source>
</evidence>
<comment type="cofactor">
    <cofactor evidence="12">
        <name>pyridoxal 5'-phosphate</name>
        <dbReference type="ChEBI" id="CHEBI:597326"/>
    </cofactor>
    <text evidence="12">Binds 1 pyridoxal phosphate per subunit.</text>
</comment>
<dbReference type="Proteomes" id="UP000490980">
    <property type="component" value="Unassembled WGS sequence"/>
</dbReference>
<comment type="catalytic activity">
    <reaction evidence="10 12">
        <text>4-(phosphooxy)-L-threonine + 2-oxoglutarate = (R)-3-hydroxy-2-oxo-4-phosphooxybutanoate + L-glutamate</text>
        <dbReference type="Rhea" id="RHEA:16573"/>
        <dbReference type="ChEBI" id="CHEBI:16810"/>
        <dbReference type="ChEBI" id="CHEBI:29985"/>
        <dbReference type="ChEBI" id="CHEBI:58452"/>
        <dbReference type="ChEBI" id="CHEBI:58538"/>
        <dbReference type="EC" id="2.6.1.52"/>
    </reaction>
</comment>
<comment type="similarity">
    <text evidence="3 12">Belongs to the class-V pyridoxal-phosphate-dependent aminotransferase family. SerC subfamily.</text>
</comment>
<dbReference type="UniPathway" id="UPA00135">
    <property type="reaction ID" value="UER00197"/>
</dbReference>
<keyword evidence="7 12" id="KW-0663">Pyridoxal phosphate</keyword>
<dbReference type="GO" id="GO:0008615">
    <property type="term" value="P:pyridoxine biosynthetic process"/>
    <property type="evidence" value="ECO:0007669"/>
    <property type="project" value="UniProtKB-UniRule"/>
</dbReference>
<accession>A0A7X5ZHZ6</accession>
<feature type="binding site" evidence="12">
    <location>
        <position position="195"/>
    </location>
    <ligand>
        <name>pyridoxal 5'-phosphate</name>
        <dbReference type="ChEBI" id="CHEBI:597326"/>
    </ligand>
</feature>
<dbReference type="RefSeq" id="WP_166947229.1">
    <property type="nucleotide sequence ID" value="NZ_JAARLZ010000003.1"/>
</dbReference>
<dbReference type="GO" id="GO:0030170">
    <property type="term" value="F:pyridoxal phosphate binding"/>
    <property type="evidence" value="ECO:0007669"/>
    <property type="project" value="UniProtKB-UniRule"/>
</dbReference>
<dbReference type="Gene3D" id="3.90.1150.10">
    <property type="entry name" value="Aspartate Aminotransferase, domain 1"/>
    <property type="match status" value="1"/>
</dbReference>
<protein>
    <recommendedName>
        <fullName evidence="12">Phosphoserine aminotransferase</fullName>
        <ecNumber evidence="12">2.6.1.52</ecNumber>
    </recommendedName>
    <alternativeName>
        <fullName evidence="12">Phosphohydroxythreonine aminotransferase</fullName>
        <shortName evidence="12">PSAT</shortName>
    </alternativeName>
</protein>
<evidence type="ECO:0000256" key="4">
    <source>
        <dbReference type="ARBA" id="ARBA00022576"/>
    </source>
</evidence>
<comment type="catalytic activity">
    <reaction evidence="11 12">
        <text>O-phospho-L-serine + 2-oxoglutarate = 3-phosphooxypyruvate + L-glutamate</text>
        <dbReference type="Rhea" id="RHEA:14329"/>
        <dbReference type="ChEBI" id="CHEBI:16810"/>
        <dbReference type="ChEBI" id="CHEBI:18110"/>
        <dbReference type="ChEBI" id="CHEBI:29985"/>
        <dbReference type="ChEBI" id="CHEBI:57524"/>
        <dbReference type="EC" id="2.6.1.52"/>
    </reaction>
</comment>
<evidence type="ECO:0000256" key="2">
    <source>
        <dbReference type="ARBA" id="ARBA00005099"/>
    </source>
</evidence>
<evidence type="ECO:0000256" key="8">
    <source>
        <dbReference type="ARBA" id="ARBA00023096"/>
    </source>
</evidence>
<keyword evidence="12" id="KW-0963">Cytoplasm</keyword>
<evidence type="ECO:0000259" key="13">
    <source>
        <dbReference type="Pfam" id="PF00266"/>
    </source>
</evidence>
<dbReference type="PIRSF" id="PIRSF000525">
    <property type="entry name" value="SerC"/>
    <property type="match status" value="1"/>
</dbReference>
<dbReference type="GO" id="GO:0006564">
    <property type="term" value="P:L-serine biosynthetic process"/>
    <property type="evidence" value="ECO:0007669"/>
    <property type="project" value="UniProtKB-UniRule"/>
</dbReference>
<feature type="binding site" evidence="12">
    <location>
        <position position="152"/>
    </location>
    <ligand>
        <name>pyridoxal 5'-phosphate</name>
        <dbReference type="ChEBI" id="CHEBI:597326"/>
    </ligand>
</feature>
<dbReference type="Gene3D" id="3.40.640.10">
    <property type="entry name" value="Type I PLP-dependent aspartate aminotransferase-like (Major domain)"/>
    <property type="match status" value="1"/>
</dbReference>
<feature type="domain" description="Aminotransferase class V" evidence="13">
    <location>
        <begin position="5"/>
        <end position="349"/>
    </location>
</feature>
<dbReference type="UniPathway" id="UPA00244">
    <property type="reaction ID" value="UER00311"/>
</dbReference>
<comment type="subcellular location">
    <subcellularLocation>
        <location evidence="12">Cytoplasm</location>
    </subcellularLocation>
</comment>
<dbReference type="InterPro" id="IPR000192">
    <property type="entry name" value="Aminotrans_V_dom"/>
</dbReference>
<dbReference type="EC" id="2.6.1.52" evidence="12"/>
<evidence type="ECO:0000256" key="10">
    <source>
        <dbReference type="ARBA" id="ARBA00047630"/>
    </source>
</evidence>
<evidence type="ECO:0000256" key="12">
    <source>
        <dbReference type="HAMAP-Rule" id="MF_00160"/>
    </source>
</evidence>
<feature type="binding site" evidence="12">
    <location>
        <position position="42"/>
    </location>
    <ligand>
        <name>L-glutamate</name>
        <dbReference type="ChEBI" id="CHEBI:29985"/>
    </ligand>
</feature>
<keyword evidence="8 12" id="KW-0664">Pyridoxine biosynthesis</keyword>
<comment type="pathway">
    <text evidence="2 12">Amino-acid biosynthesis; L-serine biosynthesis; L-serine from 3-phospho-D-glycerate: step 2/3.</text>
</comment>
<feature type="binding site" evidence="12">
    <location>
        <begin position="76"/>
        <end position="77"/>
    </location>
    <ligand>
        <name>pyridoxal 5'-phosphate</name>
        <dbReference type="ChEBI" id="CHEBI:597326"/>
    </ligand>
</feature>
<organism evidence="14 15">
    <name type="scientific">Luteibacter anthropi</name>
    <dbReference type="NCBI Taxonomy" id="564369"/>
    <lineage>
        <taxon>Bacteria</taxon>
        <taxon>Pseudomonadati</taxon>
        <taxon>Pseudomonadota</taxon>
        <taxon>Gammaproteobacteria</taxon>
        <taxon>Lysobacterales</taxon>
        <taxon>Rhodanobacteraceae</taxon>
        <taxon>Luteibacter</taxon>
    </lineage>
</organism>
<proteinExistence type="inferred from homology"/>
<comment type="caution">
    <text evidence="14">The sequence shown here is derived from an EMBL/GenBank/DDBJ whole genome shotgun (WGS) entry which is preliminary data.</text>
</comment>
<comment type="subunit">
    <text evidence="12">Homodimer.</text>
</comment>
<dbReference type="InterPro" id="IPR022278">
    <property type="entry name" value="Pser_aminoTfrase"/>
</dbReference>
<dbReference type="GO" id="GO:0004648">
    <property type="term" value="F:O-phospho-L-serine:2-oxoglutarate aminotransferase activity"/>
    <property type="evidence" value="ECO:0007669"/>
    <property type="project" value="UniProtKB-UniRule"/>
</dbReference>
<dbReference type="FunFam" id="3.40.640.10:FF:000010">
    <property type="entry name" value="Phosphoserine aminotransferase"/>
    <property type="match status" value="1"/>
</dbReference>
<comment type="pathway">
    <text evidence="1 12">Cofactor biosynthesis; pyridoxine 5'-phosphate biosynthesis; pyridoxine 5'-phosphate from D-erythrose 4-phosphate: step 3/5.</text>
</comment>
<dbReference type="GO" id="GO:0005737">
    <property type="term" value="C:cytoplasm"/>
    <property type="evidence" value="ECO:0007669"/>
    <property type="project" value="UniProtKB-SubCell"/>
</dbReference>
<feature type="binding site" evidence="12">
    <location>
        <position position="172"/>
    </location>
    <ligand>
        <name>pyridoxal 5'-phosphate</name>
        <dbReference type="ChEBI" id="CHEBI:597326"/>
    </ligand>
</feature>
<dbReference type="PANTHER" id="PTHR43247">
    <property type="entry name" value="PHOSPHOSERINE AMINOTRANSFERASE"/>
    <property type="match status" value="1"/>
</dbReference>
<evidence type="ECO:0000256" key="5">
    <source>
        <dbReference type="ARBA" id="ARBA00022605"/>
    </source>
</evidence>
<keyword evidence="6 12" id="KW-0808">Transferase</keyword>
<dbReference type="AlphaFoldDB" id="A0A7X5ZHZ6"/>
<evidence type="ECO:0000256" key="3">
    <source>
        <dbReference type="ARBA" id="ARBA00006904"/>
    </source>
</evidence>
<keyword evidence="9 12" id="KW-0718">Serine biosynthesis</keyword>
<evidence type="ECO:0000256" key="6">
    <source>
        <dbReference type="ARBA" id="ARBA00022679"/>
    </source>
</evidence>
<dbReference type="PANTHER" id="PTHR43247:SF1">
    <property type="entry name" value="PHOSPHOSERINE AMINOTRANSFERASE"/>
    <property type="match status" value="1"/>
</dbReference>
<dbReference type="InterPro" id="IPR015424">
    <property type="entry name" value="PyrdxlP-dep_Trfase"/>
</dbReference>
<keyword evidence="4 12" id="KW-0032">Aminotransferase</keyword>
<evidence type="ECO:0000313" key="14">
    <source>
        <dbReference type="EMBL" id="NII06231.1"/>
    </source>
</evidence>
<dbReference type="HAMAP" id="MF_00160">
    <property type="entry name" value="SerC_aminotrans_5"/>
    <property type="match status" value="1"/>
</dbReference>
<keyword evidence="5 12" id="KW-0028">Amino-acid biosynthesis</keyword>
<dbReference type="CDD" id="cd00611">
    <property type="entry name" value="PSAT_like"/>
    <property type="match status" value="1"/>
</dbReference>
<dbReference type="Pfam" id="PF00266">
    <property type="entry name" value="Aminotran_5"/>
    <property type="match status" value="1"/>
</dbReference>
<feature type="binding site" evidence="12">
    <location>
        <position position="102"/>
    </location>
    <ligand>
        <name>pyridoxal 5'-phosphate</name>
        <dbReference type="ChEBI" id="CHEBI:597326"/>
    </ligand>
</feature>
<feature type="modified residue" description="N6-(pyridoxal phosphate)lysine" evidence="12">
    <location>
        <position position="196"/>
    </location>
</feature>
<dbReference type="InterPro" id="IPR015422">
    <property type="entry name" value="PyrdxlP-dep_Trfase_small"/>
</dbReference>
<evidence type="ECO:0000256" key="1">
    <source>
        <dbReference type="ARBA" id="ARBA00004915"/>
    </source>
</evidence>
<sequence length="361" mass="39359">MTRAWNFSAGPAALPEPVLRRAQAELLEWNGSGASVMELSHRGKRFMELAAEAEASLRRLLGVPSGYKVLFLQGGATQQFALVPMNLAGPGDHADYIVTGHWGEKAVREAAPYIDARIAATSESDHYLKLPDRDTWRLSPGASYVHYTTNETIHGVEFHDIPDVGDVPLVADMSSNILSEPLDVSRFGLIYAGAQKNIGPSGFVVMIVRDDLLARAGRPMAKIFRYAEHAANDSMLNTPNTWGWYLAKLTFDWLEEQGGLAAMGEHNARKATTLYDAIDGSGGFYRSPVEVSARSRMNVPFTLHDSALDAAFLAESEKAGLLALKGHKAVGGMRASIYNAVPQEAVDVLVKFMRDFATRHG</sequence>
<gene>
    <name evidence="12 14" type="primary">serC</name>
    <name evidence="14" type="ORF">HBF25_07525</name>
</gene>
<reference evidence="14 15" key="1">
    <citation type="submission" date="2020-03" db="EMBL/GenBank/DDBJ databases">
        <authorList>
            <person name="Lai Q."/>
        </authorList>
    </citation>
    <scope>NUCLEOTIDE SEQUENCE [LARGE SCALE GENOMIC DNA]</scope>
    <source>
        <strain evidence="14 15">CCUG 25036</strain>
    </source>
</reference>
<comment type="function">
    <text evidence="12">Catalyzes the reversible conversion of 3-phosphohydroxypyruvate to phosphoserine and of 3-hydroxy-2-oxo-4-phosphonooxybutanoate to phosphohydroxythreonine.</text>
</comment>
<dbReference type="NCBIfam" id="TIGR01364">
    <property type="entry name" value="serC_1"/>
    <property type="match status" value="1"/>
</dbReference>
<evidence type="ECO:0000256" key="7">
    <source>
        <dbReference type="ARBA" id="ARBA00022898"/>
    </source>
</evidence>
<dbReference type="NCBIfam" id="NF003764">
    <property type="entry name" value="PRK05355.1"/>
    <property type="match status" value="1"/>
</dbReference>
<dbReference type="FunFam" id="3.90.1150.10:FF:000006">
    <property type="entry name" value="Phosphoserine aminotransferase"/>
    <property type="match status" value="1"/>
</dbReference>
<name>A0A7X5ZHZ6_9GAMM</name>
<keyword evidence="15" id="KW-1185">Reference proteome</keyword>
<dbReference type="InterPro" id="IPR015421">
    <property type="entry name" value="PyrdxlP-dep_Trfase_major"/>
</dbReference>